<keyword evidence="7 8" id="KW-0998">Cell outer membrane</keyword>
<gene>
    <name evidence="8 11" type="primary">bamA</name>
    <name evidence="11" type="ORF">FHP08_05935</name>
</gene>
<dbReference type="NCBIfam" id="TIGR03303">
    <property type="entry name" value="OM_YaeT"/>
    <property type="match status" value="1"/>
</dbReference>
<dbReference type="InterPro" id="IPR023707">
    <property type="entry name" value="OM_assembly_BamA"/>
</dbReference>
<comment type="subcellular location">
    <subcellularLocation>
        <location evidence="8">Cell outer membrane</location>
    </subcellularLocation>
    <subcellularLocation>
        <location evidence="1">Membrane</location>
    </subcellularLocation>
</comment>
<keyword evidence="12" id="KW-1185">Reference proteome</keyword>
<proteinExistence type="inferred from homology"/>
<dbReference type="HAMAP" id="MF_01430">
    <property type="entry name" value="OM_assembly_BamA"/>
    <property type="match status" value="1"/>
</dbReference>
<dbReference type="PROSITE" id="PS51779">
    <property type="entry name" value="POTRA"/>
    <property type="match status" value="5"/>
</dbReference>
<reference evidence="11 12" key="1">
    <citation type="submission" date="2019-06" db="EMBL/GenBank/DDBJ databases">
        <title>Quisquiliibacterium sp. nov., isolated from a maize field.</title>
        <authorList>
            <person name="Lin S.-Y."/>
            <person name="Tsai C.-F."/>
            <person name="Young C.-C."/>
        </authorList>
    </citation>
    <scope>NUCLEOTIDE SEQUENCE [LARGE SCALE GENOMIC DNA]</scope>
    <source>
        <strain evidence="11 12">CC-CFT501</strain>
    </source>
</reference>
<evidence type="ECO:0000256" key="3">
    <source>
        <dbReference type="ARBA" id="ARBA00022692"/>
    </source>
</evidence>
<feature type="chain" id="PRO_5023527509" description="Outer membrane protein assembly factor BamA" evidence="8">
    <location>
        <begin position="34"/>
        <end position="778"/>
    </location>
</feature>
<organism evidence="11 12">
    <name type="scientific">Zeimonas arvi</name>
    <dbReference type="NCBI Taxonomy" id="2498847"/>
    <lineage>
        <taxon>Bacteria</taxon>
        <taxon>Pseudomonadati</taxon>
        <taxon>Pseudomonadota</taxon>
        <taxon>Betaproteobacteria</taxon>
        <taxon>Burkholderiales</taxon>
        <taxon>Burkholderiaceae</taxon>
        <taxon>Zeimonas</taxon>
    </lineage>
</organism>
<keyword evidence="3 8" id="KW-0812">Transmembrane</keyword>
<feature type="domain" description="POTRA" evidence="10">
    <location>
        <begin position="105"/>
        <end position="185"/>
    </location>
</feature>
<dbReference type="GO" id="GO:0051205">
    <property type="term" value="P:protein insertion into membrane"/>
    <property type="evidence" value="ECO:0007669"/>
    <property type="project" value="UniProtKB-UniRule"/>
</dbReference>
<keyword evidence="2 8" id="KW-1134">Transmembrane beta strand</keyword>
<evidence type="ECO:0000256" key="9">
    <source>
        <dbReference type="NCBIfam" id="TIGR03303"/>
    </source>
</evidence>
<dbReference type="InterPro" id="IPR010827">
    <property type="entry name" value="BamA/TamA_POTRA"/>
</dbReference>
<evidence type="ECO:0000256" key="6">
    <source>
        <dbReference type="ARBA" id="ARBA00023136"/>
    </source>
</evidence>
<evidence type="ECO:0000313" key="11">
    <source>
        <dbReference type="EMBL" id="TXL67151.1"/>
    </source>
</evidence>
<feature type="domain" description="POTRA" evidence="10">
    <location>
        <begin position="360"/>
        <end position="434"/>
    </location>
</feature>
<protein>
    <recommendedName>
        <fullName evidence="8 9">Outer membrane protein assembly factor BamA</fullName>
    </recommendedName>
</protein>
<evidence type="ECO:0000256" key="2">
    <source>
        <dbReference type="ARBA" id="ARBA00022452"/>
    </source>
</evidence>
<dbReference type="Pfam" id="PF01103">
    <property type="entry name" value="Omp85"/>
    <property type="match status" value="1"/>
</dbReference>
<dbReference type="EMBL" id="VDUY01000002">
    <property type="protein sequence ID" value="TXL67151.1"/>
    <property type="molecule type" value="Genomic_DNA"/>
</dbReference>
<evidence type="ECO:0000256" key="8">
    <source>
        <dbReference type="HAMAP-Rule" id="MF_01430"/>
    </source>
</evidence>
<dbReference type="Pfam" id="PF07244">
    <property type="entry name" value="POTRA"/>
    <property type="match status" value="5"/>
</dbReference>
<sequence length="778" mass="86807" precursor="true">MPFLRSRLRRGRSAVRLAIVSAVALLAARAAFAFDPFVVRDIRIEGVQRTEPGTVFSYLPVKVGERLTEEGASEAVRALFATGFFRDVRLEVDGDVLVVYVEERPAIASVDVVGAKEFDKEALKKVLRDQGLGESLIFDRSVLERAEQELKQQYLARGRYAASVTSTITPLERNRVGIVLTVDEGDVARIGAIRFVGNKAFTEKQLLDEMRLTTPNWFTWYSKADQYSREKFAGDLETLRSFYLDRGYLEFEVQSTQVSITPDRERVELTIAIREGEQYRVKDVGFGGTLLGREAEFAERVTLKPGDVFSGSKLTESTKRISDRLGELGYAFANVNAVPTIDRDNREVSFQILVDPARRVYVRRINVAGNSRTRDEVIRRELRQFEDAWYDADKIRLSRERVSRLGYFTDVRIDTQPVPDAPDQVDLNVVVTEQPTGNVTFGVGFSSTEKVILSASLNQQNFMGTGKSLGLTVNTSKLFRTVALSYVDPYFTPDGVSRAFDLYTRTYNASELDLGDYRIRSSGIGLRFGVPYTEYDRLSFGLVAERNDVKLGTLAPSRYIQQVANFGESASALLATAGWARDSRDSALIPTRGRLQSATLDVTLPVGDLRYWRAAYKHEWYYPLNRDYTIALYGDLGFGRAFGGNPYPLFKNFYAGGIGSVRGYYPSSLGPKDFEQLLNGGFREVPLGGQSRVVGSAEFIFPLPGTGSDRTIRTFVFLDAGNVFEGTSIDLGDLRYSAGLGLSWLSPIGPLKLSVAFPINKETGDRTQRLQFQVGTGF</sequence>
<keyword evidence="6 8" id="KW-0472">Membrane</keyword>
<evidence type="ECO:0000256" key="1">
    <source>
        <dbReference type="ARBA" id="ARBA00004370"/>
    </source>
</evidence>
<dbReference type="PIRSF" id="PIRSF006076">
    <property type="entry name" value="OM_assembly_OMP85"/>
    <property type="match status" value="1"/>
</dbReference>
<feature type="domain" description="POTRA" evidence="10">
    <location>
        <begin position="37"/>
        <end position="104"/>
    </location>
</feature>
<dbReference type="OrthoDB" id="9803054at2"/>
<dbReference type="InterPro" id="IPR034746">
    <property type="entry name" value="POTRA"/>
</dbReference>
<comment type="subunit">
    <text evidence="8">Part of the Bam complex.</text>
</comment>
<evidence type="ECO:0000256" key="7">
    <source>
        <dbReference type="ARBA" id="ARBA00023237"/>
    </source>
</evidence>
<comment type="similarity">
    <text evidence="8">Belongs to the BamA family.</text>
</comment>
<dbReference type="GO" id="GO:0009279">
    <property type="term" value="C:cell outer membrane"/>
    <property type="evidence" value="ECO:0007669"/>
    <property type="project" value="UniProtKB-SubCell"/>
</dbReference>
<feature type="signal peptide" evidence="8">
    <location>
        <begin position="1"/>
        <end position="33"/>
    </location>
</feature>
<feature type="domain" description="POTRA" evidence="10">
    <location>
        <begin position="188"/>
        <end position="276"/>
    </location>
</feature>
<keyword evidence="4 8" id="KW-0732">Signal</keyword>
<accession>A0A5C8P0L6</accession>
<dbReference type="RefSeq" id="WP_147703400.1">
    <property type="nucleotide sequence ID" value="NZ_VDUY01000002.1"/>
</dbReference>
<dbReference type="PANTHER" id="PTHR12815">
    <property type="entry name" value="SORTING AND ASSEMBLY MACHINERY SAMM50 PROTEIN FAMILY MEMBER"/>
    <property type="match status" value="1"/>
</dbReference>
<keyword evidence="5 8" id="KW-0677">Repeat</keyword>
<evidence type="ECO:0000313" key="12">
    <source>
        <dbReference type="Proteomes" id="UP000321548"/>
    </source>
</evidence>
<dbReference type="AlphaFoldDB" id="A0A5C8P0L6"/>
<dbReference type="PANTHER" id="PTHR12815:SF23">
    <property type="entry name" value="OUTER MEMBRANE PROTEIN ASSEMBLY FACTOR BAMA"/>
    <property type="match status" value="1"/>
</dbReference>
<comment type="function">
    <text evidence="8">Part of the outer membrane protein assembly complex, which is involved in assembly and insertion of beta-barrel proteins into the outer membrane.</text>
</comment>
<comment type="caution">
    <text evidence="11">The sequence shown here is derived from an EMBL/GenBank/DDBJ whole genome shotgun (WGS) entry which is preliminary data.</text>
</comment>
<feature type="domain" description="POTRA" evidence="10">
    <location>
        <begin position="279"/>
        <end position="357"/>
    </location>
</feature>
<dbReference type="InterPro" id="IPR039910">
    <property type="entry name" value="D15-like"/>
</dbReference>
<name>A0A5C8P0L6_9BURK</name>
<dbReference type="GO" id="GO:0043165">
    <property type="term" value="P:Gram-negative-bacterium-type cell outer membrane assembly"/>
    <property type="evidence" value="ECO:0007669"/>
    <property type="project" value="UniProtKB-UniRule"/>
</dbReference>
<evidence type="ECO:0000256" key="4">
    <source>
        <dbReference type="ARBA" id="ARBA00022729"/>
    </source>
</evidence>
<dbReference type="Gene3D" id="3.10.20.310">
    <property type="entry name" value="membrane protein fhac"/>
    <property type="match status" value="5"/>
</dbReference>
<dbReference type="Proteomes" id="UP000321548">
    <property type="component" value="Unassembled WGS sequence"/>
</dbReference>
<dbReference type="InterPro" id="IPR000184">
    <property type="entry name" value="Bac_surfAg_D15"/>
</dbReference>
<dbReference type="Gene3D" id="2.40.160.50">
    <property type="entry name" value="membrane protein fhac: a member of the omp85/tpsb transporter family"/>
    <property type="match status" value="1"/>
</dbReference>
<evidence type="ECO:0000256" key="5">
    <source>
        <dbReference type="ARBA" id="ARBA00022737"/>
    </source>
</evidence>
<evidence type="ECO:0000259" key="10">
    <source>
        <dbReference type="PROSITE" id="PS51779"/>
    </source>
</evidence>